<accession>A0AAN9CJG2</accession>
<gene>
    <name evidence="2" type="ORF">R3I93_016214</name>
</gene>
<proteinExistence type="predicted"/>
<comment type="caution">
    <text evidence="2">The sequence shown here is derived from an EMBL/GenBank/DDBJ whole genome shotgun (WGS) entry which is preliminary data.</text>
</comment>
<feature type="region of interest" description="Disordered" evidence="1">
    <location>
        <begin position="73"/>
        <end position="96"/>
    </location>
</feature>
<sequence>MALFSSLLRQLFEPFAHFLRREGTPQRAQQCAAQESATEKLPEECEAVDFTANVRKCRRRRRKVVRSLEKLKEGGSELREAGEKKKKKRKRKERKITEPMPLLVKVKPLPTTVRCSFLKPIEGEPPTVTSVSGHLALPVAVFKPLPPVTKPPVHPQKPAPAPEDVLSLPCSPLQLDPPKLLAVPPCPDEVVSLRHSSSQVRHPKRLPPSPTPAHDEVALRRPPSRKPEPFTSLFEPPPQLMLVDIEDEENEYVEYTGKTIRASTLLKSKRPQAPEAEMKLRKMVAWLEKDSEVQEEAWASEGVEVQGPTPTHDEVVALRRPPSRKPQRFTSSLFEPPPQLMLVNIEDEESEYVEYTGKTIRTIDLLKSKRPQAPEAEMKPRKMFAWLEKDSEVQEEAWADEVEEVQEFKEEEGDPSEMGDSTAIQGHSDDASHIDELTMKLVCESSTDGPENEIQNNVNVQKKCKRKVTFVLFTWVEEKVKKRKEKKIIKDRERREKELLLERYINDPKLKHLWINKHNRNYNSS</sequence>
<evidence type="ECO:0000313" key="3">
    <source>
        <dbReference type="Proteomes" id="UP001364617"/>
    </source>
</evidence>
<reference evidence="2 3" key="1">
    <citation type="submission" date="2024-02" db="EMBL/GenBank/DDBJ databases">
        <title>Chromosome-level genome assembly of the Eurasian Minnow (Phoxinus phoxinus).</title>
        <authorList>
            <person name="Oriowo T.O."/>
            <person name="Martin S."/>
            <person name="Stange M."/>
            <person name="Chrysostomakis Y."/>
            <person name="Brown T."/>
            <person name="Winkler S."/>
            <person name="Kukowka S."/>
            <person name="Myers E.W."/>
            <person name="Bohne A."/>
        </authorList>
    </citation>
    <scope>NUCLEOTIDE SEQUENCE [LARGE SCALE GENOMIC DNA]</scope>
    <source>
        <strain evidence="2">ZFMK-TIS-60720</strain>
        <tissue evidence="2">Whole Organism</tissue>
    </source>
</reference>
<feature type="compositionally biased region" description="Basic and acidic residues" evidence="1">
    <location>
        <begin position="73"/>
        <end position="83"/>
    </location>
</feature>
<evidence type="ECO:0000256" key="1">
    <source>
        <dbReference type="SAM" id="MobiDB-lite"/>
    </source>
</evidence>
<organism evidence="2 3">
    <name type="scientific">Phoxinus phoxinus</name>
    <name type="common">Eurasian minnow</name>
    <dbReference type="NCBI Taxonomy" id="58324"/>
    <lineage>
        <taxon>Eukaryota</taxon>
        <taxon>Metazoa</taxon>
        <taxon>Chordata</taxon>
        <taxon>Craniata</taxon>
        <taxon>Vertebrata</taxon>
        <taxon>Euteleostomi</taxon>
        <taxon>Actinopterygii</taxon>
        <taxon>Neopterygii</taxon>
        <taxon>Teleostei</taxon>
        <taxon>Ostariophysi</taxon>
        <taxon>Cypriniformes</taxon>
        <taxon>Leuciscidae</taxon>
        <taxon>Phoxininae</taxon>
        <taxon>Phoxinus</taxon>
    </lineage>
</organism>
<evidence type="ECO:0000313" key="2">
    <source>
        <dbReference type="EMBL" id="KAK7139021.1"/>
    </source>
</evidence>
<protein>
    <submittedName>
        <fullName evidence="2">Uncharacterized protein</fullName>
    </submittedName>
</protein>
<feature type="region of interest" description="Disordered" evidence="1">
    <location>
        <begin position="408"/>
        <end position="428"/>
    </location>
</feature>
<feature type="region of interest" description="Disordered" evidence="1">
    <location>
        <begin position="192"/>
        <end position="235"/>
    </location>
</feature>
<feature type="compositionally biased region" description="Acidic residues" evidence="1">
    <location>
        <begin position="408"/>
        <end position="417"/>
    </location>
</feature>
<dbReference type="EMBL" id="JAYKXH010000017">
    <property type="protein sequence ID" value="KAK7139021.1"/>
    <property type="molecule type" value="Genomic_DNA"/>
</dbReference>
<name>A0AAN9CJG2_9TELE</name>
<dbReference type="Proteomes" id="UP001364617">
    <property type="component" value="Unassembled WGS sequence"/>
</dbReference>
<keyword evidence="3" id="KW-1185">Reference proteome</keyword>
<dbReference type="AlphaFoldDB" id="A0AAN9CJG2"/>
<feature type="compositionally biased region" description="Basic residues" evidence="1">
    <location>
        <begin position="84"/>
        <end position="94"/>
    </location>
</feature>